<keyword evidence="1" id="KW-0812">Transmembrane</keyword>
<feature type="transmembrane region" description="Helical" evidence="1">
    <location>
        <begin position="40"/>
        <end position="58"/>
    </location>
</feature>
<dbReference type="AlphaFoldDB" id="A0A853A4K9"/>
<evidence type="ECO:0000256" key="1">
    <source>
        <dbReference type="SAM" id="Phobius"/>
    </source>
</evidence>
<organism evidence="2 3">
    <name type="scientific">Allostreptomyces psammosilenae</name>
    <dbReference type="NCBI Taxonomy" id="1892865"/>
    <lineage>
        <taxon>Bacteria</taxon>
        <taxon>Bacillati</taxon>
        <taxon>Actinomycetota</taxon>
        <taxon>Actinomycetes</taxon>
        <taxon>Kitasatosporales</taxon>
        <taxon>Streptomycetaceae</taxon>
        <taxon>Allostreptomyces</taxon>
    </lineage>
</organism>
<evidence type="ECO:0008006" key="4">
    <source>
        <dbReference type="Google" id="ProtNLM"/>
    </source>
</evidence>
<feature type="transmembrane region" description="Helical" evidence="1">
    <location>
        <begin position="200"/>
        <end position="218"/>
    </location>
</feature>
<proteinExistence type="predicted"/>
<keyword evidence="1" id="KW-1133">Transmembrane helix</keyword>
<evidence type="ECO:0000313" key="2">
    <source>
        <dbReference type="EMBL" id="NYI07814.1"/>
    </source>
</evidence>
<reference evidence="2 3" key="1">
    <citation type="submission" date="2020-07" db="EMBL/GenBank/DDBJ databases">
        <title>Sequencing the genomes of 1000 actinobacteria strains.</title>
        <authorList>
            <person name="Klenk H.-P."/>
        </authorList>
    </citation>
    <scope>NUCLEOTIDE SEQUENCE [LARGE SCALE GENOMIC DNA]</scope>
    <source>
        <strain evidence="2 3">DSM 42178</strain>
    </source>
</reference>
<keyword evidence="1" id="KW-0472">Membrane</keyword>
<sequence length="286" mass="29973">MSASTARLGSAARPREAVRARFGDLLAAEWIKLWSLPSTYLLLLVGALVVLGITANSARSNVDLIARAVDVELQRSAIDPMHAAFVPQAFQILVIVAGSVGAATLSGEYGSGLIRTTFVAVPARRAVVAAKLAVVTAVMLVFGALVSATSFGVTQAIYDQQHIGLPFGAPGALRAVAGSALLAPLSALVGMALAAVVRNAAGTVVSVIVTLLLLPELFRGETYRWVKEIGNAMPINAWEALVENPAQPSRFPELYPVTIGEAWMVYGAWSAVAVVVAVLVVHRRDV</sequence>
<gene>
    <name evidence="2" type="ORF">FHU37_004843</name>
</gene>
<dbReference type="Proteomes" id="UP000567795">
    <property type="component" value="Unassembled WGS sequence"/>
</dbReference>
<evidence type="ECO:0000313" key="3">
    <source>
        <dbReference type="Proteomes" id="UP000567795"/>
    </source>
</evidence>
<feature type="transmembrane region" description="Helical" evidence="1">
    <location>
        <begin position="132"/>
        <end position="153"/>
    </location>
</feature>
<feature type="transmembrane region" description="Helical" evidence="1">
    <location>
        <begin position="173"/>
        <end position="193"/>
    </location>
</feature>
<accession>A0A853A4K9</accession>
<comment type="caution">
    <text evidence="2">The sequence shown here is derived from an EMBL/GenBank/DDBJ whole genome shotgun (WGS) entry which is preliminary data.</text>
</comment>
<protein>
    <recommendedName>
        <fullName evidence="4">ABC transporter permease</fullName>
    </recommendedName>
</protein>
<keyword evidence="3" id="KW-1185">Reference proteome</keyword>
<feature type="transmembrane region" description="Helical" evidence="1">
    <location>
        <begin position="263"/>
        <end position="281"/>
    </location>
</feature>
<dbReference type="RefSeq" id="WP_179816752.1">
    <property type="nucleotide sequence ID" value="NZ_JACBZD010000002.1"/>
</dbReference>
<dbReference type="EMBL" id="JACBZD010000002">
    <property type="protein sequence ID" value="NYI07814.1"/>
    <property type="molecule type" value="Genomic_DNA"/>
</dbReference>
<name>A0A853A4K9_9ACTN</name>